<comment type="similarity">
    <text evidence="3 14">Belongs to the DNA polymerase type-Y family.</text>
</comment>
<dbReference type="EMBL" id="KB304272">
    <property type="protein sequence ID" value="ELU02195.1"/>
    <property type="molecule type" value="Genomic_DNA"/>
</dbReference>
<dbReference type="FunFam" id="3.30.1490.100:FF:000001">
    <property type="entry name" value="DNA repair protein REV1"/>
    <property type="match status" value="1"/>
</dbReference>
<dbReference type="CDD" id="cd01701">
    <property type="entry name" value="PolY_Rev1"/>
    <property type="match status" value="1"/>
</dbReference>
<evidence type="ECO:0000256" key="14">
    <source>
        <dbReference type="PIRNR" id="PIRNR036573"/>
    </source>
</evidence>
<evidence type="ECO:0000256" key="4">
    <source>
        <dbReference type="ARBA" id="ARBA00020399"/>
    </source>
</evidence>
<dbReference type="FunFam" id="3.40.50.10190:FF:000011">
    <property type="entry name" value="DNA repair protein REV1"/>
    <property type="match status" value="1"/>
</dbReference>
<dbReference type="Gene3D" id="3.40.1170.60">
    <property type="match status" value="1"/>
</dbReference>
<dbReference type="InterPro" id="IPR036775">
    <property type="entry name" value="DNA_pol_Y-fam_lit_finger_sf"/>
</dbReference>
<dbReference type="EnsemblMetazoa" id="CapteT166412">
    <property type="protein sequence ID" value="CapteP166412"/>
    <property type="gene ID" value="CapteG166412"/>
</dbReference>
<dbReference type="InterPro" id="IPR025527">
    <property type="entry name" value="HUWE1/Rev1_UBM"/>
</dbReference>
<evidence type="ECO:0000259" key="18">
    <source>
        <dbReference type="PROSITE" id="PS50173"/>
    </source>
</evidence>
<evidence type="ECO:0000256" key="3">
    <source>
        <dbReference type="ARBA" id="ARBA00010945"/>
    </source>
</evidence>
<dbReference type="InterPro" id="IPR043128">
    <property type="entry name" value="Rev_trsase/Diguanyl_cyclase"/>
</dbReference>
<evidence type="ECO:0000256" key="15">
    <source>
        <dbReference type="SAM" id="MobiDB-lite"/>
    </source>
</evidence>
<dbReference type="InterPro" id="IPR001126">
    <property type="entry name" value="UmuC"/>
</dbReference>
<feature type="domain" description="UmuC" evidence="18">
    <location>
        <begin position="217"/>
        <end position="434"/>
    </location>
</feature>
<evidence type="ECO:0000256" key="8">
    <source>
        <dbReference type="ARBA" id="ARBA00022723"/>
    </source>
</evidence>
<keyword evidence="13 14" id="KW-0539">Nucleus</keyword>
<dbReference type="SMART" id="SM00292">
    <property type="entry name" value="BRCT"/>
    <property type="match status" value="1"/>
</dbReference>
<keyword evidence="21" id="KW-1185">Reference proteome</keyword>
<dbReference type="Gene3D" id="6.10.250.1630">
    <property type="match status" value="1"/>
</dbReference>
<dbReference type="PANTHER" id="PTHR45990:SF1">
    <property type="entry name" value="DNA REPAIR PROTEIN REV1"/>
    <property type="match status" value="1"/>
</dbReference>
<dbReference type="InterPro" id="IPR047346">
    <property type="entry name" value="Rev1_UBM1/2"/>
</dbReference>
<evidence type="ECO:0000256" key="11">
    <source>
        <dbReference type="ARBA" id="ARBA00023125"/>
    </source>
</evidence>
<dbReference type="CDD" id="cd19318">
    <property type="entry name" value="Rev1_UBM2"/>
    <property type="match status" value="1"/>
</dbReference>
<evidence type="ECO:0000313" key="21">
    <source>
        <dbReference type="Proteomes" id="UP000014760"/>
    </source>
</evidence>
<dbReference type="SUPFAM" id="SSF100879">
    <property type="entry name" value="Lesion bypass DNA polymerase (Y-family), little finger domain"/>
    <property type="match status" value="1"/>
</dbReference>
<dbReference type="OMA" id="GGEFHIY"/>
<evidence type="ECO:0000256" key="7">
    <source>
        <dbReference type="ARBA" id="ARBA00022695"/>
    </source>
</evidence>
<dbReference type="PANTHER" id="PTHR45990">
    <property type="entry name" value="DNA REPAIR PROTEIN REV1"/>
    <property type="match status" value="1"/>
</dbReference>
<dbReference type="GO" id="GO:0005634">
    <property type="term" value="C:nucleus"/>
    <property type="evidence" value="ECO:0007669"/>
    <property type="project" value="UniProtKB-SubCell"/>
</dbReference>
<dbReference type="OrthoDB" id="427711at2759"/>
<evidence type="ECO:0000256" key="13">
    <source>
        <dbReference type="ARBA" id="ARBA00023242"/>
    </source>
</evidence>
<dbReference type="GO" id="GO:0006281">
    <property type="term" value="P:DNA repair"/>
    <property type="evidence" value="ECO:0007669"/>
    <property type="project" value="UniProtKB-KW"/>
</dbReference>
<evidence type="ECO:0000259" key="17">
    <source>
        <dbReference type="PROSITE" id="PS50172"/>
    </source>
</evidence>
<feature type="signal peptide" evidence="16">
    <location>
        <begin position="1"/>
        <end position="19"/>
    </location>
</feature>
<dbReference type="InterPro" id="IPR036420">
    <property type="entry name" value="BRCT_dom_sf"/>
</dbReference>
<dbReference type="STRING" id="283909.R7U747"/>
<feature type="chain" id="PRO_5008787700" description="DNA repair protein REV1" evidence="16">
    <location>
        <begin position="20"/>
        <end position="847"/>
    </location>
</feature>
<keyword evidence="11 14" id="KW-0238">DNA-binding</keyword>
<feature type="compositionally biased region" description="Pro residues" evidence="15">
    <location>
        <begin position="640"/>
        <end position="658"/>
    </location>
</feature>
<dbReference type="InterPro" id="IPR012112">
    <property type="entry name" value="REV1"/>
</dbReference>
<evidence type="ECO:0000256" key="9">
    <source>
        <dbReference type="ARBA" id="ARBA00022763"/>
    </source>
</evidence>
<dbReference type="SUPFAM" id="SSF56672">
    <property type="entry name" value="DNA/RNA polymerases"/>
    <property type="match status" value="1"/>
</dbReference>
<dbReference type="PROSITE" id="PS50172">
    <property type="entry name" value="BRCT"/>
    <property type="match status" value="1"/>
</dbReference>
<evidence type="ECO:0000313" key="19">
    <source>
        <dbReference type="EMBL" id="ELU02195.1"/>
    </source>
</evidence>
<feature type="region of interest" description="Disordered" evidence="15">
    <location>
        <begin position="627"/>
        <end position="688"/>
    </location>
</feature>
<evidence type="ECO:0000256" key="6">
    <source>
        <dbReference type="ARBA" id="ARBA00022679"/>
    </source>
</evidence>
<evidence type="ECO:0000256" key="12">
    <source>
        <dbReference type="ARBA" id="ARBA00023204"/>
    </source>
</evidence>
<keyword evidence="6 14" id="KW-0808">Transferase</keyword>
<keyword evidence="5 14" id="KW-0237">DNA synthesis</keyword>
<dbReference type="Gene3D" id="6.10.250.1490">
    <property type="match status" value="1"/>
</dbReference>
<evidence type="ECO:0000313" key="20">
    <source>
        <dbReference type="EnsemblMetazoa" id="CapteP166412"/>
    </source>
</evidence>
<feature type="region of interest" description="Disordered" evidence="15">
    <location>
        <begin position="136"/>
        <end position="155"/>
    </location>
</feature>
<accession>R7U747</accession>
<dbReference type="GO" id="GO:0046872">
    <property type="term" value="F:metal ion binding"/>
    <property type="evidence" value="ECO:0007669"/>
    <property type="project" value="UniProtKB-KW"/>
</dbReference>
<dbReference type="GO" id="GO:0003887">
    <property type="term" value="F:DNA-directed DNA polymerase activity"/>
    <property type="evidence" value="ECO:0007669"/>
    <property type="project" value="InterPro"/>
</dbReference>
<dbReference type="CDD" id="cd17719">
    <property type="entry name" value="BRCT_Rev1"/>
    <property type="match status" value="1"/>
</dbReference>
<evidence type="ECO:0000256" key="1">
    <source>
        <dbReference type="ARBA" id="ARBA00001946"/>
    </source>
</evidence>
<dbReference type="GO" id="GO:0070987">
    <property type="term" value="P:error-free translesion synthesis"/>
    <property type="evidence" value="ECO:0007669"/>
    <property type="project" value="TreeGrafter"/>
</dbReference>
<keyword evidence="12 14" id="KW-0234">DNA repair</keyword>
<keyword evidence="7 14" id="KW-0548">Nucleotidyltransferase</keyword>
<dbReference type="SUPFAM" id="SSF52113">
    <property type="entry name" value="BRCT domain"/>
    <property type="match status" value="1"/>
</dbReference>
<dbReference type="Pfam" id="PF14377">
    <property type="entry name" value="UBM"/>
    <property type="match status" value="1"/>
</dbReference>
<dbReference type="Pfam" id="PF00817">
    <property type="entry name" value="IMS"/>
    <property type="match status" value="1"/>
</dbReference>
<feature type="compositionally biased region" description="Polar residues" evidence="15">
    <location>
        <begin position="136"/>
        <end position="146"/>
    </location>
</feature>
<dbReference type="GO" id="GO:0042276">
    <property type="term" value="P:error-prone translesion synthesis"/>
    <property type="evidence" value="ECO:0007669"/>
    <property type="project" value="InterPro"/>
</dbReference>
<evidence type="ECO:0000256" key="10">
    <source>
        <dbReference type="ARBA" id="ARBA00022842"/>
    </source>
</evidence>
<dbReference type="EC" id="2.7.7.-" evidence="14"/>
<name>R7U747_CAPTE</name>
<evidence type="ECO:0000256" key="2">
    <source>
        <dbReference type="ARBA" id="ARBA00004123"/>
    </source>
</evidence>
<keyword evidence="16" id="KW-0732">Signal</keyword>
<reference evidence="21" key="1">
    <citation type="submission" date="2012-12" db="EMBL/GenBank/DDBJ databases">
        <authorList>
            <person name="Hellsten U."/>
            <person name="Grimwood J."/>
            <person name="Chapman J.A."/>
            <person name="Shapiro H."/>
            <person name="Aerts A."/>
            <person name="Otillar R.P."/>
            <person name="Terry A.Y."/>
            <person name="Boore J.L."/>
            <person name="Simakov O."/>
            <person name="Marletaz F."/>
            <person name="Cho S.-J."/>
            <person name="Edsinger-Gonzales E."/>
            <person name="Havlak P."/>
            <person name="Kuo D.-H."/>
            <person name="Larsson T."/>
            <person name="Lv J."/>
            <person name="Arendt D."/>
            <person name="Savage R."/>
            <person name="Osoegawa K."/>
            <person name="de Jong P."/>
            <person name="Lindberg D.R."/>
            <person name="Seaver E.C."/>
            <person name="Weisblat D.A."/>
            <person name="Putnam N.H."/>
            <person name="Grigoriev I.V."/>
            <person name="Rokhsar D.S."/>
        </authorList>
    </citation>
    <scope>NUCLEOTIDE SEQUENCE</scope>
    <source>
        <strain evidence="21">I ESC-2004</strain>
    </source>
</reference>
<dbReference type="InterPro" id="IPR001357">
    <property type="entry name" value="BRCT_dom"/>
</dbReference>
<comment type="subcellular location">
    <subcellularLocation>
        <location evidence="2 14">Nucleus</location>
    </subcellularLocation>
</comment>
<dbReference type="Pfam" id="PF21999">
    <property type="entry name" value="IMS_HHH_1"/>
    <property type="match status" value="1"/>
</dbReference>
<dbReference type="EMBL" id="AMQN01008979">
    <property type="status" value="NOT_ANNOTATED_CDS"/>
    <property type="molecule type" value="Genomic_DNA"/>
</dbReference>
<feature type="domain" description="BRCT" evidence="17">
    <location>
        <begin position="37"/>
        <end position="124"/>
    </location>
</feature>
<dbReference type="InterPro" id="IPR017961">
    <property type="entry name" value="DNA_pol_Y-fam_little_finger"/>
</dbReference>
<dbReference type="HOGENOM" id="CLU_003901_0_3_1"/>
<feature type="region of interest" description="Disordered" evidence="15">
    <location>
        <begin position="703"/>
        <end position="767"/>
    </location>
</feature>
<dbReference type="Gene3D" id="3.30.70.270">
    <property type="match status" value="2"/>
</dbReference>
<dbReference type="AlphaFoldDB" id="R7U747"/>
<gene>
    <name evidence="19" type="ORF">CAPTEDRAFT_166412</name>
</gene>
<dbReference type="FunCoup" id="R7U747">
    <property type="interactions" value="1137"/>
</dbReference>
<dbReference type="Pfam" id="PF16589">
    <property type="entry name" value="BRCT_2"/>
    <property type="match status" value="1"/>
</dbReference>
<dbReference type="InterPro" id="IPR053848">
    <property type="entry name" value="IMS_HHH_1"/>
</dbReference>
<comment type="cofactor">
    <cofactor evidence="1">
        <name>Mg(2+)</name>
        <dbReference type="ChEBI" id="CHEBI:18420"/>
    </cofactor>
</comment>
<reference evidence="20" key="3">
    <citation type="submission" date="2015-06" db="UniProtKB">
        <authorList>
            <consortium name="EnsemblMetazoa"/>
        </authorList>
    </citation>
    <scope>IDENTIFICATION</scope>
</reference>
<proteinExistence type="inferred from homology"/>
<sequence>MLLAIIIVVALFQGGYMNAKKKKLKTQFSEHESTESTEGGLFTGIAIHVNGYTKPTSEELKRLMQQHGGKFIQYYNKTDVTHIIATSLTTSKINRLTNQKIVKPEWITESIDANCLLPYQDYVLFKPKWQNNPSVKHSVEASANQSAAPPNTATAGNPKFLKEFYNNSRLHHISSWGSECKTYVRQLQAANSFPGREKLLEMERRDDDDHGAMTQCIMHVDMDCFFVSVGLIKRPHLRGKPVAVTHSKGKGREDARSEENVAYEMAHWQKKHGGNLGSKPALNSMAEIASCSYEARAAGVKNGMFFGQARDLCADLVPIPYDYDEYKRVSRILYDTIASFTHDIEAVSCDELLVDLTSLVNEVQMSPLRIASMMRSEIEQRSKCTASAGIGPNILLAKMATKRAKPNGQHCIPDLTAGQELLSDRPVKDLPGVGRSIATKMAALSIVTCGDLQKMALNILQEHFGPKIGKQVKDFAQGKDERSITSNKQRKSVSAEVNYGIRFKQEGEVLNFVHQLSDEVHSRLREVKMKGKTITLKLKVRSKGAPVETAKFLGHGICDSVNKSVSLPLATNNPEVIRREAMALVRQMNFPADDLRGIGIQVSRLESEIIADGGITRSILQFTSIRQNPSTEHPEEKPDSPPTSSLPPPTSSLPPLPFLPSQMNSSLPSPMPSVPIDLPSPSQIDPTFLAALPPDIRSEVESACIASHQSRQPAKSSKAFRLPQPKKNHSPGKSPSNCITTKSPGKTTNHRRGKNRSPAAKNAAALPTKRATAAKQLIYANTPKVNKVMRSTAVTQPAAEQQVNFCGAVSLAEVKALLNEWIRTTEALTMGSSENSASVDAFWYKEY</sequence>
<dbReference type="Proteomes" id="UP000014760">
    <property type="component" value="Unassembled WGS sequence"/>
</dbReference>
<keyword evidence="8" id="KW-0479">Metal-binding</keyword>
<dbReference type="InterPro" id="IPR043502">
    <property type="entry name" value="DNA/RNA_pol_sf"/>
</dbReference>
<dbReference type="GO" id="GO:0003684">
    <property type="term" value="F:damaged DNA binding"/>
    <property type="evidence" value="ECO:0007669"/>
    <property type="project" value="UniProtKB-UniRule"/>
</dbReference>
<dbReference type="GO" id="GO:0017125">
    <property type="term" value="F:deoxycytidyl transferase activity"/>
    <property type="evidence" value="ECO:0007669"/>
    <property type="project" value="TreeGrafter"/>
</dbReference>
<dbReference type="PROSITE" id="PS50173">
    <property type="entry name" value="UMUC"/>
    <property type="match status" value="1"/>
</dbReference>
<dbReference type="PIRSF" id="PIRSF036573">
    <property type="entry name" value="REV1"/>
    <property type="match status" value="1"/>
</dbReference>
<dbReference type="Gene3D" id="3.30.1490.100">
    <property type="entry name" value="DNA polymerase, Y-family, little finger domain"/>
    <property type="match status" value="1"/>
</dbReference>
<keyword evidence="9 14" id="KW-0227">DNA damage</keyword>
<evidence type="ECO:0000256" key="5">
    <source>
        <dbReference type="ARBA" id="ARBA00022634"/>
    </source>
</evidence>
<feature type="compositionally biased region" description="Polar residues" evidence="15">
    <location>
        <begin position="731"/>
        <end position="747"/>
    </location>
</feature>
<dbReference type="Pfam" id="PF11799">
    <property type="entry name" value="IMS_C"/>
    <property type="match status" value="1"/>
</dbReference>
<keyword evidence="10" id="KW-0460">Magnesium</keyword>
<evidence type="ECO:0000256" key="16">
    <source>
        <dbReference type="SAM" id="SignalP"/>
    </source>
</evidence>
<dbReference type="Gene3D" id="3.40.50.10190">
    <property type="entry name" value="BRCT domain"/>
    <property type="match status" value="1"/>
</dbReference>
<reference evidence="19 21" key="2">
    <citation type="journal article" date="2013" name="Nature">
        <title>Insights into bilaterian evolution from three spiralian genomes.</title>
        <authorList>
            <person name="Simakov O."/>
            <person name="Marletaz F."/>
            <person name="Cho S.J."/>
            <person name="Edsinger-Gonzales E."/>
            <person name="Havlak P."/>
            <person name="Hellsten U."/>
            <person name="Kuo D.H."/>
            <person name="Larsson T."/>
            <person name="Lv J."/>
            <person name="Arendt D."/>
            <person name="Savage R."/>
            <person name="Osoegawa K."/>
            <person name="de Jong P."/>
            <person name="Grimwood J."/>
            <person name="Chapman J.A."/>
            <person name="Shapiro H."/>
            <person name="Aerts A."/>
            <person name="Otillar R.P."/>
            <person name="Terry A.Y."/>
            <person name="Boore J.L."/>
            <person name="Grigoriev I.V."/>
            <person name="Lindberg D.R."/>
            <person name="Seaver E.C."/>
            <person name="Weisblat D.A."/>
            <person name="Putnam N.H."/>
            <person name="Rokhsar D.S."/>
        </authorList>
    </citation>
    <scope>NUCLEOTIDE SEQUENCE</scope>
    <source>
        <strain evidence="19 21">I ESC-2004</strain>
    </source>
</reference>
<dbReference type="Gene3D" id="1.10.150.20">
    <property type="entry name" value="5' to 3' exonuclease, C-terminal subdomain"/>
    <property type="match status" value="1"/>
</dbReference>
<protein>
    <recommendedName>
        <fullName evidence="4 14">DNA repair protein REV1</fullName>
        <ecNumber evidence="14">2.7.7.-</ecNumber>
    </recommendedName>
</protein>
<organism evidence="19">
    <name type="scientific">Capitella teleta</name>
    <name type="common">Polychaete worm</name>
    <dbReference type="NCBI Taxonomy" id="283909"/>
    <lineage>
        <taxon>Eukaryota</taxon>
        <taxon>Metazoa</taxon>
        <taxon>Spiralia</taxon>
        <taxon>Lophotrochozoa</taxon>
        <taxon>Annelida</taxon>
        <taxon>Polychaeta</taxon>
        <taxon>Sedentaria</taxon>
        <taxon>Scolecida</taxon>
        <taxon>Capitellidae</taxon>
        <taxon>Capitella</taxon>
    </lineage>
</organism>
<comment type="function">
    <text evidence="14">Deoxycytidyl transferase involved in DNA repair. Transfers a dCMP residue from dCTP to the 3'-end of a DNA primer in a template-dependent reaction. May assist in the first step in the bypass of abasic lesions by the insertion of a nucleotide opposite the lesion. Required for normal induction of mutations by physical and chemical agents.</text>
</comment>